<evidence type="ECO:0000256" key="1">
    <source>
        <dbReference type="SAM" id="MobiDB-lite"/>
    </source>
</evidence>
<feature type="compositionally biased region" description="Basic and acidic residues" evidence="1">
    <location>
        <begin position="15"/>
        <end position="26"/>
    </location>
</feature>
<name>A0A218Z0W0_9HELO</name>
<feature type="transmembrane region" description="Helical" evidence="2">
    <location>
        <begin position="101"/>
        <end position="119"/>
    </location>
</feature>
<feature type="transmembrane region" description="Helical" evidence="2">
    <location>
        <begin position="226"/>
        <end position="247"/>
    </location>
</feature>
<keyword evidence="2" id="KW-0472">Membrane</keyword>
<dbReference type="AlphaFoldDB" id="A0A218Z0W0"/>
<organism evidence="3 4">
    <name type="scientific">Diplocarpon coronariae</name>
    <dbReference type="NCBI Taxonomy" id="2795749"/>
    <lineage>
        <taxon>Eukaryota</taxon>
        <taxon>Fungi</taxon>
        <taxon>Dikarya</taxon>
        <taxon>Ascomycota</taxon>
        <taxon>Pezizomycotina</taxon>
        <taxon>Leotiomycetes</taxon>
        <taxon>Helotiales</taxon>
        <taxon>Drepanopezizaceae</taxon>
        <taxon>Diplocarpon</taxon>
    </lineage>
</organism>
<proteinExistence type="predicted"/>
<keyword evidence="2" id="KW-1133">Transmembrane helix</keyword>
<accession>A0A218Z0W0</accession>
<evidence type="ECO:0000313" key="3">
    <source>
        <dbReference type="EMBL" id="OWP01183.1"/>
    </source>
</evidence>
<protein>
    <recommendedName>
        <fullName evidence="5">Integral membrane protein TmpA</fullName>
    </recommendedName>
</protein>
<sequence length="496" mass="53613">MDAIARPEPCVATSEPHRTPRPHDTPPRSTSPVSVLHLPASAAAGEKPAPLPSKRPSRILRHARHTFLNVYRRLFGIVVGANVIGGIVLFRRPGGHDRAEFVGRLATAAAANITLALLARQDYIINAMFRLCWMVPRSAPLRLRRIVTKVYEYGGVHSGAAACSVAWFALCTSYITREFCAGGPLRGPALVATSYGLLGLLGLLVVTALPPFRGASHDAFENVHRWGGWAALVLFWAELLLLARAQAPAVAPALARQPAFYLLLLSSLHAILPWLRLRRLHVTPEQLSPHAVRLHFTAPMPLFVGLRISDAPLREWHAFACIPSRAGPAAGGSLLVSRAGDWTGRTVAAPRPSYWVKGVPVTGVLCMARLFRRVVVVTTGSGIGPCLAVIQDIADSPLLGGTTGGGTRCRVLWSAPAPRRTYGPEICDAVRAVDARAVIVDTRTEGRPDLVAMAWRLYRAEEAEAVFVISNPQLTRKVVYGLEARGVPTFGPIWDS</sequence>
<dbReference type="PANTHER" id="PTHR33927">
    <property type="entry name" value="TRANSMEMBRANE PROTEIN"/>
    <property type="match status" value="1"/>
</dbReference>
<feature type="transmembrane region" description="Helical" evidence="2">
    <location>
        <begin position="259"/>
        <end position="277"/>
    </location>
</feature>
<dbReference type="EMBL" id="MZNU01000281">
    <property type="protein sequence ID" value="OWP01183.1"/>
    <property type="molecule type" value="Genomic_DNA"/>
</dbReference>
<feature type="transmembrane region" description="Helical" evidence="2">
    <location>
        <begin position="150"/>
        <end position="175"/>
    </location>
</feature>
<gene>
    <name evidence="3" type="ORF">B2J93_5463</name>
</gene>
<feature type="region of interest" description="Disordered" evidence="1">
    <location>
        <begin position="1"/>
        <end position="35"/>
    </location>
</feature>
<dbReference type="OrthoDB" id="3142841at2759"/>
<reference evidence="3 4" key="1">
    <citation type="submission" date="2017-04" db="EMBL/GenBank/DDBJ databases">
        <title>Draft genome sequence of Marssonina coronaria NL1: causal agent of apple blotch.</title>
        <authorList>
            <person name="Cheng Q."/>
        </authorList>
    </citation>
    <scope>NUCLEOTIDE SEQUENCE [LARGE SCALE GENOMIC DNA]</scope>
    <source>
        <strain evidence="3 4">NL1</strain>
    </source>
</reference>
<comment type="caution">
    <text evidence="3">The sequence shown here is derived from an EMBL/GenBank/DDBJ whole genome shotgun (WGS) entry which is preliminary data.</text>
</comment>
<evidence type="ECO:0000256" key="2">
    <source>
        <dbReference type="SAM" id="Phobius"/>
    </source>
</evidence>
<dbReference type="InParanoid" id="A0A218Z0W0"/>
<keyword evidence="2" id="KW-0812">Transmembrane</keyword>
<dbReference type="Proteomes" id="UP000242519">
    <property type="component" value="Unassembled WGS sequence"/>
</dbReference>
<keyword evidence="4" id="KW-1185">Reference proteome</keyword>
<feature type="transmembrane region" description="Helical" evidence="2">
    <location>
        <begin position="195"/>
        <end position="214"/>
    </location>
</feature>
<feature type="transmembrane region" description="Helical" evidence="2">
    <location>
        <begin position="70"/>
        <end position="89"/>
    </location>
</feature>
<dbReference type="InterPro" id="IPR052979">
    <property type="entry name" value="Adenylate-forming_domain"/>
</dbReference>
<dbReference type="PANTHER" id="PTHR33927:SF5">
    <property type="entry name" value="ENZYME, PUTATIVE (AFU_ORTHOLOGUE AFUA_8G01222)-RELATED"/>
    <property type="match status" value="1"/>
</dbReference>
<evidence type="ECO:0000313" key="4">
    <source>
        <dbReference type="Proteomes" id="UP000242519"/>
    </source>
</evidence>
<evidence type="ECO:0008006" key="5">
    <source>
        <dbReference type="Google" id="ProtNLM"/>
    </source>
</evidence>